<name>A0A6G3MFY8_HENSL</name>
<dbReference type="Gene3D" id="1.20.1270.10">
    <property type="match status" value="1"/>
</dbReference>
<evidence type="ECO:0000313" key="7">
    <source>
        <dbReference type="EMBL" id="NDJ92909.1"/>
    </source>
</evidence>
<protein>
    <recommendedName>
        <fullName evidence="5">Hypoxia up-regulated protein 1</fullName>
    </recommendedName>
</protein>
<keyword evidence="4" id="KW-0143">Chaperone</keyword>
<dbReference type="SUPFAM" id="SSF100934">
    <property type="entry name" value="Heat shock protein 70kD (HSP70), C-terminal subdomain"/>
    <property type="match status" value="1"/>
</dbReference>
<proteinExistence type="inferred from homology"/>
<feature type="compositionally biased region" description="Basic and acidic residues" evidence="6">
    <location>
        <begin position="313"/>
        <end position="331"/>
    </location>
</feature>
<feature type="region of interest" description="Disordered" evidence="6">
    <location>
        <begin position="299"/>
        <end position="331"/>
    </location>
</feature>
<dbReference type="GO" id="GO:0034663">
    <property type="term" value="C:endoplasmic reticulum chaperone complex"/>
    <property type="evidence" value="ECO:0007669"/>
    <property type="project" value="TreeGrafter"/>
</dbReference>
<dbReference type="PANTHER" id="PTHR45639">
    <property type="entry name" value="HSC70CB, ISOFORM G-RELATED"/>
    <property type="match status" value="1"/>
</dbReference>
<organism evidence="7">
    <name type="scientific">Henneguya salminicola</name>
    <name type="common">Myxosporean</name>
    <dbReference type="NCBI Taxonomy" id="69463"/>
    <lineage>
        <taxon>Eukaryota</taxon>
        <taxon>Metazoa</taxon>
        <taxon>Cnidaria</taxon>
        <taxon>Myxozoa</taxon>
        <taxon>Myxosporea</taxon>
        <taxon>Bivalvulida</taxon>
        <taxon>Platysporina</taxon>
        <taxon>Myxobolidae</taxon>
        <taxon>Henneguya</taxon>
    </lineage>
</organism>
<keyword evidence="2" id="KW-0547">Nucleotide-binding</keyword>
<comment type="similarity">
    <text evidence="1">Belongs to the heat shock protein 70 family.</text>
</comment>
<dbReference type="GO" id="GO:0140662">
    <property type="term" value="F:ATP-dependent protein folding chaperone"/>
    <property type="evidence" value="ECO:0007669"/>
    <property type="project" value="InterPro"/>
</dbReference>
<feature type="compositionally biased region" description="Polar residues" evidence="6">
    <location>
        <begin position="9"/>
        <end position="30"/>
    </location>
</feature>
<dbReference type="GO" id="GO:0030968">
    <property type="term" value="P:endoplasmic reticulum unfolded protein response"/>
    <property type="evidence" value="ECO:0007669"/>
    <property type="project" value="TreeGrafter"/>
</dbReference>
<evidence type="ECO:0000256" key="1">
    <source>
        <dbReference type="ARBA" id="ARBA00007381"/>
    </source>
</evidence>
<dbReference type="GO" id="GO:0005524">
    <property type="term" value="F:ATP binding"/>
    <property type="evidence" value="ECO:0007669"/>
    <property type="project" value="UniProtKB-KW"/>
</dbReference>
<accession>A0A6G3MFY8</accession>
<evidence type="ECO:0000256" key="5">
    <source>
        <dbReference type="ARBA" id="ARBA00040503"/>
    </source>
</evidence>
<reference evidence="7" key="1">
    <citation type="submission" date="2018-11" db="EMBL/GenBank/DDBJ databases">
        <title>Henneguya salminicola genome and transcriptome.</title>
        <authorList>
            <person name="Yahalomi D."/>
            <person name="Atkinson S.D."/>
            <person name="Neuhof M."/>
            <person name="Chang E.S."/>
            <person name="Philippe H."/>
            <person name="Cartwright P."/>
            <person name="Bartholomew J.L."/>
            <person name="Huchon D."/>
        </authorList>
    </citation>
    <scope>NUCLEOTIDE SEQUENCE</scope>
    <source>
        <strain evidence="7">Hz1</strain>
        <tissue evidence="7">Whole</tissue>
    </source>
</reference>
<keyword evidence="3" id="KW-0067">ATP-binding</keyword>
<evidence type="ECO:0000256" key="2">
    <source>
        <dbReference type="ARBA" id="ARBA00022741"/>
    </source>
</evidence>
<evidence type="ECO:0000256" key="4">
    <source>
        <dbReference type="ARBA" id="ARBA00023186"/>
    </source>
</evidence>
<evidence type="ECO:0000256" key="3">
    <source>
        <dbReference type="ARBA" id="ARBA00022840"/>
    </source>
</evidence>
<feature type="region of interest" description="Disordered" evidence="6">
    <location>
        <begin position="1"/>
        <end position="33"/>
    </location>
</feature>
<dbReference type="InterPro" id="IPR013126">
    <property type="entry name" value="Hsp_70_fam"/>
</dbReference>
<dbReference type="AlphaFoldDB" id="A0A6G3MFY8"/>
<evidence type="ECO:0000256" key="6">
    <source>
        <dbReference type="SAM" id="MobiDB-lite"/>
    </source>
</evidence>
<dbReference type="InterPro" id="IPR029048">
    <property type="entry name" value="HSP70_C_sf"/>
</dbReference>
<dbReference type="EMBL" id="GHBP01001879">
    <property type="protein sequence ID" value="NDJ92909.1"/>
    <property type="molecule type" value="Transcribed_RNA"/>
</dbReference>
<sequence length="331" mass="38270">MGQVVMNLFSRNPNNSNTEQPLETSKNNSANEEDIDKNITIENVKNETNPKYEDEHPKIENITIGVNFTIDILYLKPPSDEENSESLSKLSKLYYKERIKQEDTKARNDLENAIFETEKTITLGEIKHYFTEEEYNNMISVTQHTKEWFEIEGYSQNSTICKLRLSDIKSALSPGLTRIKDRQETERDTHNLLELINKTQQLVINTYERSELQQILNQTQGLQLLTMSYNTQKWLSDKLEEQKLLLPTDKPVLTSSQIRKKIKELDQSGESYYKTVQDTLNILANLMKTKTASNADLNKTKTNEISDNSTTEDNSKETAKNITQEDLKTEL</sequence>
<dbReference type="PANTHER" id="PTHR45639:SF3">
    <property type="entry name" value="HYPOXIA UP-REGULATED PROTEIN 1"/>
    <property type="match status" value="1"/>
</dbReference>